<dbReference type="OrthoDB" id="2958217at2759"/>
<dbReference type="EMBL" id="JAAMPI010000053">
    <property type="protein sequence ID" value="KAF4636695.1"/>
    <property type="molecule type" value="Genomic_DNA"/>
</dbReference>
<keyword evidence="3" id="KW-1185">Reference proteome</keyword>
<dbReference type="AlphaFoldDB" id="A0A8H4RVC8"/>
<comment type="caution">
    <text evidence="2">The sequence shown here is derived from an EMBL/GenBank/DDBJ whole genome shotgun (WGS) entry which is preliminary data.</text>
</comment>
<proteinExistence type="predicted"/>
<evidence type="ECO:0000313" key="3">
    <source>
        <dbReference type="Proteomes" id="UP000566819"/>
    </source>
</evidence>
<reference evidence="2 3" key="1">
    <citation type="submission" date="2020-03" db="EMBL/GenBank/DDBJ databases">
        <title>Draft Genome Sequence of Cudoniella acicularis.</title>
        <authorList>
            <person name="Buettner E."/>
            <person name="Kellner H."/>
        </authorList>
    </citation>
    <scope>NUCLEOTIDE SEQUENCE [LARGE SCALE GENOMIC DNA]</scope>
    <source>
        <strain evidence="2 3">DSM 108380</strain>
    </source>
</reference>
<name>A0A8H4RVC8_9HELO</name>
<dbReference type="PANTHER" id="PTHR33112:SF16">
    <property type="entry name" value="HETEROKARYON INCOMPATIBILITY DOMAIN-CONTAINING PROTEIN"/>
    <property type="match status" value="1"/>
</dbReference>
<sequence>MPLGYIKTGIGNNCAYCQNFLEGWSEFSSTESPRNLDNLNVPHHDDLPSFKAALLHGCRLCWLFEQYDQDHNQETRMIISPIGVETGLIGIRHRMRTPSKWGMWYLSLQGVLLRTPQDALAIYERREDSKGRHFSYNMRKWRRCLHSTLKVASDRVKLALRGEYQKGVSYATLSHCWGGLKAPMLTKSNINEFRKAVPFDKYIWIDSLCIVQDDEDDWNREAVLMCAVYGGSGLNIAAAGATDWNGKLFFQKSISGDLRRAGTFISVEVKGKEEVFRCSDDKTYSRCVDSQPLMDKAWVLQERGLAPKKAEGAYSYTQIVDVSVVALNDDQFGEIFGGVLTLSCEATLSARVLAEAS</sequence>
<gene>
    <name evidence="2" type="ORF">G7Y89_g1381</name>
</gene>
<dbReference type="PANTHER" id="PTHR33112">
    <property type="entry name" value="DOMAIN PROTEIN, PUTATIVE-RELATED"/>
    <property type="match status" value="1"/>
</dbReference>
<dbReference type="InterPro" id="IPR010730">
    <property type="entry name" value="HET"/>
</dbReference>
<evidence type="ECO:0000313" key="2">
    <source>
        <dbReference type="EMBL" id="KAF4636695.1"/>
    </source>
</evidence>
<accession>A0A8H4RVC8</accession>
<organism evidence="2 3">
    <name type="scientific">Cudoniella acicularis</name>
    <dbReference type="NCBI Taxonomy" id="354080"/>
    <lineage>
        <taxon>Eukaryota</taxon>
        <taxon>Fungi</taxon>
        <taxon>Dikarya</taxon>
        <taxon>Ascomycota</taxon>
        <taxon>Pezizomycotina</taxon>
        <taxon>Leotiomycetes</taxon>
        <taxon>Helotiales</taxon>
        <taxon>Tricladiaceae</taxon>
        <taxon>Cudoniella</taxon>
    </lineage>
</organism>
<protein>
    <recommendedName>
        <fullName evidence="1">Heterokaryon incompatibility domain-containing protein</fullName>
    </recommendedName>
</protein>
<feature type="domain" description="Heterokaryon incompatibility" evidence="1">
    <location>
        <begin position="170"/>
        <end position="302"/>
    </location>
</feature>
<dbReference type="Proteomes" id="UP000566819">
    <property type="component" value="Unassembled WGS sequence"/>
</dbReference>
<dbReference type="Pfam" id="PF06985">
    <property type="entry name" value="HET"/>
    <property type="match status" value="1"/>
</dbReference>
<evidence type="ECO:0000259" key="1">
    <source>
        <dbReference type="Pfam" id="PF06985"/>
    </source>
</evidence>